<dbReference type="Proteomes" id="UP001251085">
    <property type="component" value="Unassembled WGS sequence"/>
</dbReference>
<dbReference type="SMART" id="SM00345">
    <property type="entry name" value="HTH_GNTR"/>
    <property type="match status" value="1"/>
</dbReference>
<reference evidence="6" key="1">
    <citation type="submission" date="2023-07" db="EMBL/GenBank/DDBJ databases">
        <title>Characterization of two Paracoccaceae strains isolated from Phycosphere and proposal of Xinfangfangia lacusdiani sp. nov.</title>
        <authorList>
            <person name="Deng Y."/>
            <person name="Zhang Y.Q."/>
        </authorList>
    </citation>
    <scope>NUCLEOTIDE SEQUENCE [LARGE SCALE GENOMIC DNA]</scope>
    <source>
        <strain evidence="6">CPCC 101403</strain>
    </source>
</reference>
<gene>
    <name evidence="5" type="ORF">RM190_10850</name>
</gene>
<accession>A0ABU3EE14</accession>
<dbReference type="InterPro" id="IPR000524">
    <property type="entry name" value="Tscrpt_reg_HTH_GntR"/>
</dbReference>
<dbReference type="PROSITE" id="PS50949">
    <property type="entry name" value="HTH_GNTR"/>
    <property type="match status" value="1"/>
</dbReference>
<dbReference type="SUPFAM" id="SSF46785">
    <property type="entry name" value="Winged helix' DNA-binding domain"/>
    <property type="match status" value="1"/>
</dbReference>
<evidence type="ECO:0000259" key="4">
    <source>
        <dbReference type="PROSITE" id="PS50949"/>
    </source>
</evidence>
<sequence length="241" mass="26682">MNEIPASRRNHAEVTATLRGWIEAGRWQPQEALPPERALAVELACSRETLRRALHTLSAEGQIWRHQGKGTFLGPGAADRTLPLQVLIESASTHDLIEARLVFEPALAAAAALAAKDSDISRMRELATATGTAANWRDYERLDDAFHRSIAQASANALLIGLYTNLVAMRGRARWQRHHDAVYRKAQKLEYATAQRALHLAIVEAIAARDQTAAHRAMTEHLTAIRRLLREAEDGLRSGRA</sequence>
<dbReference type="SUPFAM" id="SSF48008">
    <property type="entry name" value="GntR ligand-binding domain-like"/>
    <property type="match status" value="1"/>
</dbReference>
<dbReference type="PRINTS" id="PR00035">
    <property type="entry name" value="HTHGNTR"/>
</dbReference>
<evidence type="ECO:0000256" key="3">
    <source>
        <dbReference type="ARBA" id="ARBA00023163"/>
    </source>
</evidence>
<keyword evidence="2" id="KW-0238">DNA-binding</keyword>
<proteinExistence type="predicted"/>
<comment type="caution">
    <text evidence="5">The sequence shown here is derived from an EMBL/GenBank/DDBJ whole genome shotgun (WGS) entry which is preliminary data.</text>
</comment>
<dbReference type="PANTHER" id="PTHR43537">
    <property type="entry name" value="TRANSCRIPTIONAL REGULATOR, GNTR FAMILY"/>
    <property type="match status" value="1"/>
</dbReference>
<organism evidence="5 6">
    <name type="scientific">Paracoccus broussonetiae</name>
    <dbReference type="NCBI Taxonomy" id="3075834"/>
    <lineage>
        <taxon>Bacteria</taxon>
        <taxon>Pseudomonadati</taxon>
        <taxon>Pseudomonadota</taxon>
        <taxon>Alphaproteobacteria</taxon>
        <taxon>Rhodobacterales</taxon>
        <taxon>Paracoccaceae</taxon>
        <taxon>Paracoccus</taxon>
    </lineage>
</organism>
<protein>
    <submittedName>
        <fullName evidence="5">GntR family transcriptional regulator</fullName>
    </submittedName>
</protein>
<dbReference type="EMBL" id="JAVRQI010000007">
    <property type="protein sequence ID" value="MDT1062361.1"/>
    <property type="molecule type" value="Genomic_DNA"/>
</dbReference>
<evidence type="ECO:0000256" key="2">
    <source>
        <dbReference type="ARBA" id="ARBA00023125"/>
    </source>
</evidence>
<dbReference type="Gene3D" id="1.20.120.530">
    <property type="entry name" value="GntR ligand-binding domain-like"/>
    <property type="match status" value="1"/>
</dbReference>
<keyword evidence="1" id="KW-0805">Transcription regulation</keyword>
<name>A0ABU3EE14_9RHOB</name>
<dbReference type="CDD" id="cd07377">
    <property type="entry name" value="WHTH_GntR"/>
    <property type="match status" value="1"/>
</dbReference>
<evidence type="ECO:0000256" key="1">
    <source>
        <dbReference type="ARBA" id="ARBA00023015"/>
    </source>
</evidence>
<dbReference type="InterPro" id="IPR036388">
    <property type="entry name" value="WH-like_DNA-bd_sf"/>
</dbReference>
<evidence type="ECO:0000313" key="6">
    <source>
        <dbReference type="Proteomes" id="UP001251085"/>
    </source>
</evidence>
<dbReference type="PANTHER" id="PTHR43537:SF5">
    <property type="entry name" value="UXU OPERON TRANSCRIPTIONAL REGULATOR"/>
    <property type="match status" value="1"/>
</dbReference>
<dbReference type="Pfam" id="PF00392">
    <property type="entry name" value="GntR"/>
    <property type="match status" value="1"/>
</dbReference>
<keyword evidence="6" id="KW-1185">Reference proteome</keyword>
<keyword evidence="3" id="KW-0804">Transcription</keyword>
<dbReference type="InterPro" id="IPR036390">
    <property type="entry name" value="WH_DNA-bd_sf"/>
</dbReference>
<evidence type="ECO:0000313" key="5">
    <source>
        <dbReference type="EMBL" id="MDT1062361.1"/>
    </source>
</evidence>
<dbReference type="RefSeq" id="WP_311759458.1">
    <property type="nucleotide sequence ID" value="NZ_JAVRQI010000007.1"/>
</dbReference>
<dbReference type="Gene3D" id="1.10.10.10">
    <property type="entry name" value="Winged helix-like DNA-binding domain superfamily/Winged helix DNA-binding domain"/>
    <property type="match status" value="1"/>
</dbReference>
<dbReference type="InterPro" id="IPR008920">
    <property type="entry name" value="TF_FadR/GntR_C"/>
</dbReference>
<dbReference type="Pfam" id="PF07729">
    <property type="entry name" value="FCD"/>
    <property type="match status" value="1"/>
</dbReference>
<dbReference type="InterPro" id="IPR011711">
    <property type="entry name" value="GntR_C"/>
</dbReference>
<dbReference type="SMART" id="SM00895">
    <property type="entry name" value="FCD"/>
    <property type="match status" value="1"/>
</dbReference>
<feature type="domain" description="HTH gntR-type" evidence="4">
    <location>
        <begin position="8"/>
        <end position="76"/>
    </location>
</feature>